<organism evidence="3 4">
    <name type="scientific">Sus scrofa</name>
    <name type="common">Pig</name>
    <dbReference type="NCBI Taxonomy" id="9823"/>
    <lineage>
        <taxon>Eukaryota</taxon>
        <taxon>Metazoa</taxon>
        <taxon>Chordata</taxon>
        <taxon>Craniata</taxon>
        <taxon>Vertebrata</taxon>
        <taxon>Euteleostomi</taxon>
        <taxon>Mammalia</taxon>
        <taxon>Eutheria</taxon>
        <taxon>Laurasiatheria</taxon>
        <taxon>Artiodactyla</taxon>
        <taxon>Suina</taxon>
        <taxon>Suidae</taxon>
        <taxon>Sus</taxon>
    </lineage>
</organism>
<name>A0A8D1YSR0_PIG</name>
<evidence type="ECO:0000256" key="2">
    <source>
        <dbReference type="SAM" id="MobiDB-lite"/>
    </source>
</evidence>
<feature type="compositionally biased region" description="Basic residues" evidence="2">
    <location>
        <begin position="184"/>
        <end position="200"/>
    </location>
</feature>
<accession>A0A8D1YSR0</accession>
<evidence type="ECO:0000256" key="1">
    <source>
        <dbReference type="ARBA" id="ARBA00022727"/>
    </source>
</evidence>
<dbReference type="Ensembl" id="ENSSSCT00065057357.1">
    <property type="protein sequence ID" value="ENSSSCP00065024929.1"/>
    <property type="gene ID" value="ENSSSCG00065041923.1"/>
</dbReference>
<dbReference type="AlphaFoldDB" id="A0A8D1YSR0"/>
<reference evidence="3" key="1">
    <citation type="submission" date="2025-08" db="UniProtKB">
        <authorList>
            <consortium name="Ensembl"/>
        </authorList>
    </citation>
    <scope>IDENTIFICATION</scope>
</reference>
<evidence type="ECO:0000313" key="3">
    <source>
        <dbReference type="Ensembl" id="ENSSSCP00065024929.1"/>
    </source>
</evidence>
<feature type="compositionally biased region" description="Polar residues" evidence="2">
    <location>
        <begin position="293"/>
        <end position="308"/>
    </location>
</feature>
<proteinExistence type="predicted"/>
<feature type="compositionally biased region" description="Basic and acidic residues" evidence="2">
    <location>
        <begin position="213"/>
        <end position="223"/>
    </location>
</feature>
<protein>
    <submittedName>
        <fullName evidence="3">Uncharacterized protein</fullName>
    </submittedName>
</protein>
<sequence length="345" mass="38495">EGHGQAQGEGAVEETKGRFCSYNSNKNNKILRLQTRLGSRVAVALAKIQRCPKAERDSRLEIVECLGGRPIYVPKRWGRRLLTKTLSSLVMSLAVASGCSLSLTGLLHYTLFSEQFSKQHRAAGVISKKALSLVCAIGLEENIIFFLHEKEKMSMFYIPVDRLRALPFLFFFIHEEELPLLRGSGKKRKSPTNSKHRHTFARRETEQTVVAEGEGRDGMDSTDGRTAPPESVRFAPSGRPSTRVPSELPKPKPALQSGDQGWLTSQVIFDLILLEDGIRARSSFPKERRSKKSFSTTSEGFLTSESPKVTAENYSLRSSCCGSRNTLPGMFLAGKQMFYRPVRLP</sequence>
<dbReference type="FunFam" id="3.40.50.2020:FF:000014">
    <property type="entry name" value="Ribose-phosphate pyrophosphokinase 1"/>
    <property type="match status" value="1"/>
</dbReference>
<keyword evidence="1" id="KW-0545">Nucleotide biosynthesis</keyword>
<feature type="region of interest" description="Disordered" evidence="2">
    <location>
        <begin position="285"/>
        <end position="308"/>
    </location>
</feature>
<dbReference type="GO" id="GO:0009165">
    <property type="term" value="P:nucleotide biosynthetic process"/>
    <property type="evidence" value="ECO:0007669"/>
    <property type="project" value="UniProtKB-KW"/>
</dbReference>
<evidence type="ECO:0000313" key="4">
    <source>
        <dbReference type="Proteomes" id="UP000694725"/>
    </source>
</evidence>
<feature type="region of interest" description="Disordered" evidence="2">
    <location>
        <begin position="183"/>
        <end position="259"/>
    </location>
</feature>
<dbReference type="Proteomes" id="UP000694725">
    <property type="component" value="Unplaced"/>
</dbReference>